<dbReference type="InterPro" id="IPR000731">
    <property type="entry name" value="SSD"/>
</dbReference>
<evidence type="ECO:0000256" key="1">
    <source>
        <dbReference type="ARBA" id="ARBA00004651"/>
    </source>
</evidence>
<evidence type="ECO:0000256" key="2">
    <source>
        <dbReference type="ARBA" id="ARBA00005585"/>
    </source>
</evidence>
<dbReference type="PANTHER" id="PTHR10796">
    <property type="entry name" value="PATCHED-RELATED"/>
    <property type="match status" value="1"/>
</dbReference>
<evidence type="ECO:0000313" key="10">
    <source>
        <dbReference type="Proteomes" id="UP000492821"/>
    </source>
</evidence>
<comment type="similarity">
    <text evidence="2">Belongs to the patched family.</text>
</comment>
<dbReference type="PANTHER" id="PTHR10796:SF95">
    <property type="entry name" value="SSD DOMAIN-CONTAINING PROTEIN"/>
    <property type="match status" value="1"/>
</dbReference>
<keyword evidence="6 8" id="KW-0472">Membrane</keyword>
<keyword evidence="10" id="KW-1185">Reference proteome</keyword>
<feature type="transmembrane region" description="Helical" evidence="8">
    <location>
        <begin position="394"/>
        <end position="415"/>
    </location>
</feature>
<name>A0A7E4UX87_PANRE</name>
<accession>A0A7E4UX87</accession>
<evidence type="ECO:0000256" key="3">
    <source>
        <dbReference type="ARBA" id="ARBA00022475"/>
    </source>
</evidence>
<feature type="transmembrane region" description="Helical" evidence="8">
    <location>
        <begin position="330"/>
        <end position="354"/>
    </location>
</feature>
<dbReference type="Gene3D" id="1.20.1640.10">
    <property type="entry name" value="Multidrug efflux transporter AcrB transmembrane domain"/>
    <property type="match status" value="2"/>
</dbReference>
<evidence type="ECO:0000259" key="9">
    <source>
        <dbReference type="PROSITE" id="PS50156"/>
    </source>
</evidence>
<evidence type="ECO:0000256" key="4">
    <source>
        <dbReference type="ARBA" id="ARBA00022692"/>
    </source>
</evidence>
<dbReference type="InterPro" id="IPR003392">
    <property type="entry name" value="PTHD_SSD"/>
</dbReference>
<evidence type="ECO:0000313" key="11">
    <source>
        <dbReference type="WBParaSite" id="Pan_g1388.t1"/>
    </source>
</evidence>
<feature type="transmembrane region" description="Helical" evidence="8">
    <location>
        <begin position="445"/>
        <end position="472"/>
    </location>
</feature>
<feature type="transmembrane region" description="Helical" evidence="8">
    <location>
        <begin position="825"/>
        <end position="845"/>
    </location>
</feature>
<feature type="transmembrane region" description="Helical" evidence="8">
    <location>
        <begin position="478"/>
        <end position="508"/>
    </location>
</feature>
<dbReference type="GO" id="GO:0018996">
    <property type="term" value="P:molting cycle, collagen and cuticulin-based cuticle"/>
    <property type="evidence" value="ECO:0007669"/>
    <property type="project" value="TreeGrafter"/>
</dbReference>
<dbReference type="WBParaSite" id="Pan_g1388.t1">
    <property type="protein sequence ID" value="Pan_g1388.t1"/>
    <property type="gene ID" value="Pan_g1388"/>
</dbReference>
<feature type="transmembrane region" description="Helical" evidence="8">
    <location>
        <begin position="866"/>
        <end position="894"/>
    </location>
</feature>
<dbReference type="AlphaFoldDB" id="A0A7E4UX87"/>
<sequence>MDAAASSAASSSGSSVAGAAIAKNAPSSYPSSAAFTMVSSEASNDDQLSDSTQLSEEHLTLFMKFMDFCFRNLGYFLADHAKLVLTFVLIFTAITSLKIPFTKQEDDLKTGYTPKGARSHVEMAAYQSFYEKNGAEPIALAMFIEAKDGGSMARVDQLNEVVTLLDNVGNEFKIGDNATGLNFYEFCTDFCEFNEPLRHFRNGMVIQSSPGYELLLPEDLYDSRINLSFPFMSVLGRELDLSPLFFGVKKYDSDDAQRAAHRTTNIEHLPLILLQFRADKPVNATKEEVANWERQIVHYYHNKFVNDYIKVHVLGITFAGDEIVRNGMTLFPFISVGFLIMSTFSIITVFISAYYFDQWTVHKISLALTGCICPLLATSSALGTLFWFGFRFGTILAVTPFLVMAIGVDDAFLMIHSWQRICVEKRDLRRRAPGGIYGDSLRDRIAAMVVDVGPSVSITSVTNCLAFIVGIFSPTPEIVLFCAGNAVAIFFDYVYQFLLFTPIICIAGDFEIKSEPKREREIIANPAKQARIKALQNCLDRILRNYCRWAADGFTALLVTLILIVYWIVSVRSALSINPSITPNKLFLGNSPINEMNMLREKYILPNYTAVNVFVNNVGDLSLPHQQKRVRDLIGAYEALPECLGPRYTHFWMRDFDNFLQTAEEDEEVHEKTILNSTLLSRFTFTQKEMAPFLNWPEYKHWNGFIRFTPEGKMDKFFAVIGFHGPELVSWTKRGELLNKWRGIADSFPDLEAWIFDDDSQFLDQIETLIPVTVQSSIATLICMALVCTVFMYNLFTVVVATLSIMSVCIGVFGFLAMWNIDLDPISMATTIMSIGFSVDFPAHASFHYYRCGIESGGKWSAEERIYHVISSIGFPLLQCGISTIFFVFCLLFIPSYMSEVFVKTMVLVITFGLIHGLFVIPVALCSLSRIHDFFFAPRKPISDAIKKLRKTSSFKEMLSVNKVNPAEAKNVSKITVPGL</sequence>
<evidence type="ECO:0000256" key="7">
    <source>
        <dbReference type="ARBA" id="ARBA00023180"/>
    </source>
</evidence>
<dbReference type="GO" id="GO:0006897">
    <property type="term" value="P:endocytosis"/>
    <property type="evidence" value="ECO:0007669"/>
    <property type="project" value="TreeGrafter"/>
</dbReference>
<evidence type="ECO:0000256" key="5">
    <source>
        <dbReference type="ARBA" id="ARBA00022989"/>
    </source>
</evidence>
<feature type="transmembrane region" description="Helical" evidence="8">
    <location>
        <begin position="549"/>
        <end position="569"/>
    </location>
</feature>
<keyword evidence="5 8" id="KW-1133">Transmembrane helix</keyword>
<evidence type="ECO:0000256" key="6">
    <source>
        <dbReference type="ARBA" id="ARBA00023136"/>
    </source>
</evidence>
<dbReference type="GO" id="GO:0005886">
    <property type="term" value="C:plasma membrane"/>
    <property type="evidence" value="ECO:0007669"/>
    <property type="project" value="UniProtKB-SubCell"/>
</dbReference>
<dbReference type="Pfam" id="PF02460">
    <property type="entry name" value="Patched"/>
    <property type="match status" value="1"/>
</dbReference>
<feature type="domain" description="SSD" evidence="9">
    <location>
        <begin position="337"/>
        <end position="506"/>
    </location>
</feature>
<dbReference type="SUPFAM" id="SSF82866">
    <property type="entry name" value="Multidrug efflux transporter AcrB transmembrane domain"/>
    <property type="match status" value="2"/>
</dbReference>
<dbReference type="InterPro" id="IPR051697">
    <property type="entry name" value="Patched_domain-protein"/>
</dbReference>
<keyword evidence="4 8" id="KW-0812">Transmembrane</keyword>
<feature type="transmembrane region" description="Helical" evidence="8">
    <location>
        <begin position="798"/>
        <end position="819"/>
    </location>
</feature>
<dbReference type="Proteomes" id="UP000492821">
    <property type="component" value="Unassembled WGS sequence"/>
</dbReference>
<reference evidence="10" key="1">
    <citation type="journal article" date="2013" name="Genetics">
        <title>The draft genome and transcriptome of Panagrellus redivivus are shaped by the harsh demands of a free-living lifestyle.</title>
        <authorList>
            <person name="Srinivasan J."/>
            <person name="Dillman A.R."/>
            <person name="Macchietto M.G."/>
            <person name="Heikkinen L."/>
            <person name="Lakso M."/>
            <person name="Fracchia K.M."/>
            <person name="Antoshechkin I."/>
            <person name="Mortazavi A."/>
            <person name="Wong G."/>
            <person name="Sternberg P.W."/>
        </authorList>
    </citation>
    <scope>NUCLEOTIDE SEQUENCE [LARGE SCALE GENOMIC DNA]</scope>
    <source>
        <strain evidence="10">MT8872</strain>
    </source>
</reference>
<comment type="subcellular location">
    <subcellularLocation>
        <location evidence="1">Cell membrane</location>
        <topology evidence="1">Multi-pass membrane protein</topology>
    </subcellularLocation>
</comment>
<keyword evidence="7" id="KW-0325">Glycoprotein</keyword>
<evidence type="ECO:0000256" key="8">
    <source>
        <dbReference type="SAM" id="Phobius"/>
    </source>
</evidence>
<dbReference type="FunFam" id="1.20.1640.10:FF:000013">
    <property type="entry name" value="PaTched Related family"/>
    <property type="match status" value="1"/>
</dbReference>
<dbReference type="GO" id="GO:0030659">
    <property type="term" value="C:cytoplasmic vesicle membrane"/>
    <property type="evidence" value="ECO:0007669"/>
    <property type="project" value="TreeGrafter"/>
</dbReference>
<feature type="transmembrane region" description="Helical" evidence="8">
    <location>
        <begin position="769"/>
        <end position="791"/>
    </location>
</feature>
<protein>
    <submittedName>
        <fullName evidence="11">SSD domain-containing protein</fullName>
    </submittedName>
</protein>
<keyword evidence="3" id="KW-1003">Cell membrane</keyword>
<feature type="transmembrane region" description="Helical" evidence="8">
    <location>
        <begin position="366"/>
        <end position="388"/>
    </location>
</feature>
<feature type="transmembrane region" description="Helical" evidence="8">
    <location>
        <begin position="906"/>
        <end position="928"/>
    </location>
</feature>
<reference evidence="11" key="2">
    <citation type="submission" date="2020-10" db="UniProtKB">
        <authorList>
            <consortium name="WormBaseParasite"/>
        </authorList>
    </citation>
    <scope>IDENTIFICATION</scope>
</reference>
<proteinExistence type="inferred from homology"/>
<dbReference type="PROSITE" id="PS50156">
    <property type="entry name" value="SSD"/>
    <property type="match status" value="1"/>
</dbReference>
<organism evidence="10 11">
    <name type="scientific">Panagrellus redivivus</name>
    <name type="common">Microworm</name>
    <dbReference type="NCBI Taxonomy" id="6233"/>
    <lineage>
        <taxon>Eukaryota</taxon>
        <taxon>Metazoa</taxon>
        <taxon>Ecdysozoa</taxon>
        <taxon>Nematoda</taxon>
        <taxon>Chromadorea</taxon>
        <taxon>Rhabditida</taxon>
        <taxon>Tylenchina</taxon>
        <taxon>Panagrolaimomorpha</taxon>
        <taxon>Panagrolaimoidea</taxon>
        <taxon>Panagrolaimidae</taxon>
        <taxon>Panagrellus</taxon>
    </lineage>
</organism>